<dbReference type="InterPro" id="IPR025110">
    <property type="entry name" value="AMP-bd_C"/>
</dbReference>
<keyword evidence="3" id="KW-1185">Reference proteome</keyword>
<dbReference type="Gene3D" id="3.30.300.30">
    <property type="match status" value="1"/>
</dbReference>
<name>A0AAV2I5I8_LYMST</name>
<proteinExistence type="predicted"/>
<sequence length="125" mass="13881">MLCFLDSDEGRLFVFGRKGDVISRGIVLIYPAWIERPISAHPHVLEVMAVPVPDDVNIQNVCVCLVKQPDSDLSGDDVKEYLRTTMTDGGNGLFVVDHVLFFEDQLPNLSRVKLGELAAEKLALK</sequence>
<accession>A0AAV2I5I8</accession>
<organism evidence="2 3">
    <name type="scientific">Lymnaea stagnalis</name>
    <name type="common">Great pond snail</name>
    <name type="synonym">Helix stagnalis</name>
    <dbReference type="NCBI Taxonomy" id="6523"/>
    <lineage>
        <taxon>Eukaryota</taxon>
        <taxon>Metazoa</taxon>
        <taxon>Spiralia</taxon>
        <taxon>Lophotrochozoa</taxon>
        <taxon>Mollusca</taxon>
        <taxon>Gastropoda</taxon>
        <taxon>Heterobranchia</taxon>
        <taxon>Euthyneura</taxon>
        <taxon>Panpulmonata</taxon>
        <taxon>Hygrophila</taxon>
        <taxon>Lymnaeoidea</taxon>
        <taxon>Lymnaeidae</taxon>
        <taxon>Lymnaea</taxon>
    </lineage>
</organism>
<dbReference type="AlphaFoldDB" id="A0AAV2I5I8"/>
<feature type="domain" description="AMP-binding enzyme C-terminal" evidence="1">
    <location>
        <begin position="34"/>
        <end position="107"/>
    </location>
</feature>
<evidence type="ECO:0000313" key="3">
    <source>
        <dbReference type="Proteomes" id="UP001497497"/>
    </source>
</evidence>
<dbReference type="Pfam" id="PF13193">
    <property type="entry name" value="AMP-binding_C"/>
    <property type="match status" value="1"/>
</dbReference>
<dbReference type="SUPFAM" id="SSF56801">
    <property type="entry name" value="Acetyl-CoA synthetase-like"/>
    <property type="match status" value="1"/>
</dbReference>
<evidence type="ECO:0000259" key="1">
    <source>
        <dbReference type="Pfam" id="PF13193"/>
    </source>
</evidence>
<protein>
    <recommendedName>
        <fullName evidence="1">AMP-binding enzyme C-terminal domain-containing protein</fullName>
    </recommendedName>
</protein>
<evidence type="ECO:0000313" key="2">
    <source>
        <dbReference type="EMBL" id="CAL1541461.1"/>
    </source>
</evidence>
<gene>
    <name evidence="2" type="ORF">GSLYS_00015067001</name>
</gene>
<comment type="caution">
    <text evidence="2">The sequence shown here is derived from an EMBL/GenBank/DDBJ whole genome shotgun (WGS) entry which is preliminary data.</text>
</comment>
<dbReference type="EMBL" id="CAXITT010000434">
    <property type="protein sequence ID" value="CAL1541461.1"/>
    <property type="molecule type" value="Genomic_DNA"/>
</dbReference>
<reference evidence="2 3" key="1">
    <citation type="submission" date="2024-04" db="EMBL/GenBank/DDBJ databases">
        <authorList>
            <consortium name="Genoscope - CEA"/>
            <person name="William W."/>
        </authorList>
    </citation>
    <scope>NUCLEOTIDE SEQUENCE [LARGE SCALE GENOMIC DNA]</scope>
</reference>
<dbReference type="Proteomes" id="UP001497497">
    <property type="component" value="Unassembled WGS sequence"/>
</dbReference>
<dbReference type="InterPro" id="IPR045851">
    <property type="entry name" value="AMP-bd_C_sf"/>
</dbReference>